<gene>
    <name evidence="1" type="ORF">Y1Q_0021491</name>
</gene>
<comment type="caution">
    <text evidence="1">The sequence shown here is derived from an EMBL/GenBank/DDBJ whole genome shotgun (WGS) entry which is preliminary data.</text>
</comment>
<dbReference type="Proteomes" id="UP000050525">
    <property type="component" value="Unassembled WGS sequence"/>
</dbReference>
<reference evidence="1 2" key="1">
    <citation type="journal article" date="2012" name="Genome Biol.">
        <title>Sequencing three crocodilian genomes to illuminate the evolution of archosaurs and amniotes.</title>
        <authorList>
            <person name="St John J.A."/>
            <person name="Braun E.L."/>
            <person name="Isberg S.R."/>
            <person name="Miles L.G."/>
            <person name="Chong A.Y."/>
            <person name="Gongora J."/>
            <person name="Dalzell P."/>
            <person name="Moran C."/>
            <person name="Bed'hom B."/>
            <person name="Abzhanov A."/>
            <person name="Burgess S.C."/>
            <person name="Cooksey A.M."/>
            <person name="Castoe T.A."/>
            <person name="Crawford N.G."/>
            <person name="Densmore L.D."/>
            <person name="Drew J.C."/>
            <person name="Edwards S.V."/>
            <person name="Faircloth B.C."/>
            <person name="Fujita M.K."/>
            <person name="Greenwold M.J."/>
            <person name="Hoffmann F.G."/>
            <person name="Howard J.M."/>
            <person name="Iguchi T."/>
            <person name="Janes D.E."/>
            <person name="Khan S.Y."/>
            <person name="Kohno S."/>
            <person name="de Koning A.J."/>
            <person name="Lance S.L."/>
            <person name="McCarthy F.M."/>
            <person name="McCormack J.E."/>
            <person name="Merchant M.E."/>
            <person name="Peterson D.G."/>
            <person name="Pollock D.D."/>
            <person name="Pourmand N."/>
            <person name="Raney B.J."/>
            <person name="Roessler K.A."/>
            <person name="Sanford J.R."/>
            <person name="Sawyer R.H."/>
            <person name="Schmidt C.J."/>
            <person name="Triplett E.W."/>
            <person name="Tuberville T.D."/>
            <person name="Venegas-Anaya M."/>
            <person name="Howard J.T."/>
            <person name="Jarvis E.D."/>
            <person name="Guillette L.J.Jr."/>
            <person name="Glenn T.C."/>
            <person name="Green R.E."/>
            <person name="Ray D.A."/>
        </authorList>
    </citation>
    <scope>NUCLEOTIDE SEQUENCE [LARGE SCALE GENOMIC DNA]</scope>
    <source>
        <strain evidence="1">KSC_2009_1</strain>
    </source>
</reference>
<organism evidence="1 2">
    <name type="scientific">Alligator mississippiensis</name>
    <name type="common">American alligator</name>
    <dbReference type="NCBI Taxonomy" id="8496"/>
    <lineage>
        <taxon>Eukaryota</taxon>
        <taxon>Metazoa</taxon>
        <taxon>Chordata</taxon>
        <taxon>Craniata</taxon>
        <taxon>Vertebrata</taxon>
        <taxon>Euteleostomi</taxon>
        <taxon>Archelosauria</taxon>
        <taxon>Archosauria</taxon>
        <taxon>Crocodylia</taxon>
        <taxon>Alligatoridae</taxon>
        <taxon>Alligatorinae</taxon>
        <taxon>Alligator</taxon>
    </lineage>
</organism>
<evidence type="ECO:0000313" key="2">
    <source>
        <dbReference type="Proteomes" id="UP000050525"/>
    </source>
</evidence>
<evidence type="ECO:0000313" key="1">
    <source>
        <dbReference type="EMBL" id="KYO45856.1"/>
    </source>
</evidence>
<keyword evidence="2" id="KW-1185">Reference proteome</keyword>
<accession>A0A151P9U7</accession>
<protein>
    <submittedName>
        <fullName evidence="1">Uncharacterized protein</fullName>
    </submittedName>
</protein>
<dbReference type="EMBL" id="AKHW03000533">
    <property type="protein sequence ID" value="KYO45856.1"/>
    <property type="molecule type" value="Genomic_DNA"/>
</dbReference>
<name>A0A151P9U7_ALLMI</name>
<proteinExistence type="predicted"/>
<sequence>MDWVSLHPGMKEMTEAYSPSYRLTTSPVEYFITCCNLKRKTLTILTYYPKKGNALSEIQYSQCRSNKVTKEKA</sequence>
<dbReference type="AlphaFoldDB" id="A0A151P9U7"/>